<organism evidence="2 3">
    <name type="scientific">Candidatus Magasanikbacteria bacterium RIFCSPHIGHO2_01_FULL_47_8</name>
    <dbReference type="NCBI Taxonomy" id="1798673"/>
    <lineage>
        <taxon>Bacteria</taxon>
        <taxon>Candidatus Magasanikiibacteriota</taxon>
    </lineage>
</organism>
<dbReference type="InterPro" id="IPR016040">
    <property type="entry name" value="NAD(P)-bd_dom"/>
</dbReference>
<gene>
    <name evidence="2" type="ORF">A2754_02920</name>
</gene>
<comment type="caution">
    <text evidence="2">The sequence shown here is derived from an EMBL/GenBank/DDBJ whole genome shotgun (WGS) entry which is preliminary data.</text>
</comment>
<evidence type="ECO:0000313" key="3">
    <source>
        <dbReference type="Proteomes" id="UP000177953"/>
    </source>
</evidence>
<dbReference type="PANTHER" id="PTHR43000">
    <property type="entry name" value="DTDP-D-GLUCOSE 4,6-DEHYDRATASE-RELATED"/>
    <property type="match status" value="1"/>
</dbReference>
<reference evidence="2 3" key="1">
    <citation type="journal article" date="2016" name="Nat. Commun.">
        <title>Thousands of microbial genomes shed light on interconnected biogeochemical processes in an aquifer system.</title>
        <authorList>
            <person name="Anantharaman K."/>
            <person name="Brown C.T."/>
            <person name="Hug L.A."/>
            <person name="Sharon I."/>
            <person name="Castelle C.J."/>
            <person name="Probst A.J."/>
            <person name="Thomas B.C."/>
            <person name="Singh A."/>
            <person name="Wilkins M.J."/>
            <person name="Karaoz U."/>
            <person name="Brodie E.L."/>
            <person name="Williams K.H."/>
            <person name="Hubbard S.S."/>
            <person name="Banfield J.F."/>
        </authorList>
    </citation>
    <scope>NUCLEOTIDE SEQUENCE [LARGE SCALE GENOMIC DNA]</scope>
</reference>
<dbReference type="Gene3D" id="3.90.25.10">
    <property type="entry name" value="UDP-galactose 4-epimerase, domain 1"/>
    <property type="match status" value="1"/>
</dbReference>
<dbReference type="Pfam" id="PF16363">
    <property type="entry name" value="GDP_Man_Dehyd"/>
    <property type="match status" value="1"/>
</dbReference>
<evidence type="ECO:0000259" key="1">
    <source>
        <dbReference type="Pfam" id="PF16363"/>
    </source>
</evidence>
<protein>
    <recommendedName>
        <fullName evidence="1">NAD(P)-binding domain-containing protein</fullName>
    </recommendedName>
</protein>
<dbReference type="Gene3D" id="3.40.50.720">
    <property type="entry name" value="NAD(P)-binding Rossmann-like Domain"/>
    <property type="match status" value="1"/>
</dbReference>
<dbReference type="EMBL" id="MFPU01000032">
    <property type="protein sequence ID" value="OGH69622.1"/>
    <property type="molecule type" value="Genomic_DNA"/>
</dbReference>
<accession>A0A1F6MD87</accession>
<proteinExistence type="predicted"/>
<dbReference type="InterPro" id="IPR036291">
    <property type="entry name" value="NAD(P)-bd_dom_sf"/>
</dbReference>
<dbReference type="AlphaFoldDB" id="A0A1F6MD87"/>
<dbReference type="SUPFAM" id="SSF51735">
    <property type="entry name" value="NAD(P)-binding Rossmann-fold domains"/>
    <property type="match status" value="1"/>
</dbReference>
<dbReference type="Proteomes" id="UP000177953">
    <property type="component" value="Unassembled WGS sequence"/>
</dbReference>
<evidence type="ECO:0000313" key="2">
    <source>
        <dbReference type="EMBL" id="OGH69622.1"/>
    </source>
</evidence>
<sequence length="329" mass="37276">MNNFWKNRRVLITGANGFLAGWLAKDLVARGAKLFALIYEKNPVSVFETEQLHKKSEVIYCDILDFPSIKRLIRDHRIETIFHLSAQAICKVAMEDPVATLDANIRGTINVLEAIRVTNPAISVVVASSDKAYGTHPKLPYYEHFPLHGEFPYEVSKSCADLISQMYFRTYQIPVCIVRSGNLYGGGDSHFSRIFPNTIRRLNEGLHPSLINNSIRDYLYVEDAATGYRLIAEKMADKKIVGEAFNIGHGKPISVLKVFHLITAAMGKRHLKPVETKEQFPEITSQYLASAKIKKLLGWLPTTNLKEGTQKTVDWYVEFFKKNKVDLTD</sequence>
<feature type="domain" description="NAD(P)-binding" evidence="1">
    <location>
        <begin position="11"/>
        <end position="312"/>
    </location>
</feature>
<name>A0A1F6MD87_9BACT</name>